<reference evidence="1 2" key="1">
    <citation type="submission" date="2014-11" db="EMBL/GenBank/DDBJ databases">
        <authorList>
            <person name="Zhu J."/>
            <person name="Qi W."/>
            <person name="Song R."/>
        </authorList>
    </citation>
    <scope>NUCLEOTIDE SEQUENCE [LARGE SCALE GENOMIC DNA]</scope>
</reference>
<sequence>MYKTSVEEAKWIEVWGPPLHPVPLKPEDQRYIRYDDSPFVMKTSVSKYKFYRPFQCVRHLKLFLSGTGVPSDIEIVGFEAADDEGDIENVFGDTGKSEANPFVVRVLVLRPRGGPVRVIRTPMYSS</sequence>
<dbReference type="Proteomes" id="UP000041254">
    <property type="component" value="Unassembled WGS sequence"/>
</dbReference>
<evidence type="ECO:0000313" key="2">
    <source>
        <dbReference type="Proteomes" id="UP000041254"/>
    </source>
</evidence>
<gene>
    <name evidence="1" type="ORF">Vbra_15754</name>
</gene>
<evidence type="ECO:0000313" key="1">
    <source>
        <dbReference type="EMBL" id="CEM15492.1"/>
    </source>
</evidence>
<protein>
    <submittedName>
        <fullName evidence="1">Uncharacterized protein</fullName>
    </submittedName>
</protein>
<proteinExistence type="predicted"/>
<accession>A0A0G4FMN7</accession>
<dbReference type="InParanoid" id="A0A0G4FMN7"/>
<dbReference type="AlphaFoldDB" id="A0A0G4FMN7"/>
<dbReference type="PhylomeDB" id="A0A0G4FMN7"/>
<keyword evidence="2" id="KW-1185">Reference proteome</keyword>
<name>A0A0G4FMN7_VITBC</name>
<organism evidence="1 2">
    <name type="scientific">Vitrella brassicaformis (strain CCMP3155)</name>
    <dbReference type="NCBI Taxonomy" id="1169540"/>
    <lineage>
        <taxon>Eukaryota</taxon>
        <taxon>Sar</taxon>
        <taxon>Alveolata</taxon>
        <taxon>Colpodellida</taxon>
        <taxon>Vitrellaceae</taxon>
        <taxon>Vitrella</taxon>
    </lineage>
</organism>
<dbReference type="VEuPathDB" id="CryptoDB:Vbra_15754"/>
<dbReference type="EMBL" id="CDMY01000466">
    <property type="protein sequence ID" value="CEM15492.1"/>
    <property type="molecule type" value="Genomic_DNA"/>
</dbReference>